<dbReference type="Pfam" id="PF00535">
    <property type="entry name" value="Glycos_transf_2"/>
    <property type="match status" value="1"/>
</dbReference>
<dbReference type="GO" id="GO:0016757">
    <property type="term" value="F:glycosyltransferase activity"/>
    <property type="evidence" value="ECO:0007669"/>
    <property type="project" value="UniProtKB-KW"/>
</dbReference>
<dbReference type="CDD" id="cd03801">
    <property type="entry name" value="GT4_PimA-like"/>
    <property type="match status" value="1"/>
</dbReference>
<dbReference type="InterPro" id="IPR001173">
    <property type="entry name" value="Glyco_trans_2-like"/>
</dbReference>
<reference evidence="6" key="2">
    <citation type="submission" date="2020-09" db="EMBL/GenBank/DDBJ databases">
        <authorList>
            <person name="Sun Q."/>
            <person name="Zhou Y."/>
        </authorList>
    </citation>
    <scope>NUCLEOTIDE SEQUENCE</scope>
    <source>
        <strain evidence="6">CGMCC 1.12919</strain>
    </source>
</reference>
<evidence type="ECO:0000256" key="2">
    <source>
        <dbReference type="ARBA" id="ARBA00022679"/>
    </source>
</evidence>
<evidence type="ECO:0000259" key="4">
    <source>
        <dbReference type="Pfam" id="PF00535"/>
    </source>
</evidence>
<dbReference type="Gene3D" id="3.40.50.2000">
    <property type="entry name" value="Glycogen Phosphorylase B"/>
    <property type="match status" value="2"/>
</dbReference>
<keyword evidence="7" id="KW-1185">Reference proteome</keyword>
<comment type="caution">
    <text evidence="6">The sequence shown here is derived from an EMBL/GenBank/DDBJ whole genome shotgun (WGS) entry which is preliminary data.</text>
</comment>
<dbReference type="PANTHER" id="PTHR12526:SF510">
    <property type="entry name" value="D-INOSITOL 3-PHOSPHATE GLYCOSYLTRANSFERASE"/>
    <property type="match status" value="1"/>
</dbReference>
<dbReference type="AlphaFoldDB" id="A0A916X897"/>
<keyword evidence="1" id="KW-0328">Glycosyltransferase</keyword>
<accession>A0A916X897</accession>
<dbReference type="RefSeq" id="WP_188607441.1">
    <property type="nucleotide sequence ID" value="NZ_BMGG01000001.1"/>
</dbReference>
<name>A0A916X897_9HYPH</name>
<evidence type="ECO:0000313" key="7">
    <source>
        <dbReference type="Proteomes" id="UP000637002"/>
    </source>
</evidence>
<proteinExistence type="predicted"/>
<sequence length="791" mass="85524">MTATAPLTRFASAATLADTLSFLDTKIGRAPVAAVADGAAAPPTSRAAAGAALPSVSLIVTTLDRLPRLKMLLAALSHLEDDDFELIVVHGPSRDGTAAFLASWPGAAKIVGCPAANLSQARNLAIAQATGDILVFIDDDALPVAASWLAAYRRFFADPANRGCAAVGGPVVNATSGAIEFYRGACSEYAEPSPQDGRDGRDFKAPTGGRVVPAVSGSNCAMRTAAVRAVGGFDENLADYLNEADLCFRLSRQGHAIGFLDGNAVRHAAAPSPWRTRWRSIFRADTYFCAKTSRDGFARKVAMTARAARWKHIVLDIRRGTPPIGWARKLRDLGRSAAGFAEGLGRGLLGPRRLWRAPAAPAPRLHFRAARPARKLRIGLISRTLPGAGPYGGPGQHTDALAKGLYGLGHEIHLFARPERPLEAGGVGYTVHARPLAVEDPAFYDPAVPGVSRRLATAADYHQAIELLEQAGRPLDVIVACNWDLEALAVIRSGRWPVALYLVTPLAMNMELGMFARNADNFLWNSLDRWQARHAAMVCTPSGGVLEAYRSLLGITPGELSGHAVLPLGIERTLLPPLPRQGRRRLLFVGRLERRKGIQTLLAALPAVLPEFPNWDCHIVGDDTLAYEDQPPIKPRFLSEHRAAPWLERVTFHGYCSHEALHEHYRRCDLFAVPALYESFGLAYHEAMQYGKAVIACRAGGMPETVADGVEGLLVEPENVAALADALRALMRDDALRERMGRAGAERIRDRDNHETFARRMEARLLAYREAEAAPAETMDETPRYTASAAS</sequence>
<evidence type="ECO:0000256" key="1">
    <source>
        <dbReference type="ARBA" id="ARBA00022676"/>
    </source>
</evidence>
<evidence type="ECO:0000259" key="3">
    <source>
        <dbReference type="Pfam" id="PF00534"/>
    </source>
</evidence>
<dbReference type="PANTHER" id="PTHR12526">
    <property type="entry name" value="GLYCOSYLTRANSFERASE"/>
    <property type="match status" value="1"/>
</dbReference>
<dbReference type="SUPFAM" id="SSF53448">
    <property type="entry name" value="Nucleotide-diphospho-sugar transferases"/>
    <property type="match status" value="1"/>
</dbReference>
<gene>
    <name evidence="6" type="ORF">GCM10010994_04030</name>
</gene>
<dbReference type="EMBL" id="BMGG01000001">
    <property type="protein sequence ID" value="GGC48077.1"/>
    <property type="molecule type" value="Genomic_DNA"/>
</dbReference>
<dbReference type="Proteomes" id="UP000637002">
    <property type="component" value="Unassembled WGS sequence"/>
</dbReference>
<dbReference type="SUPFAM" id="SSF53756">
    <property type="entry name" value="UDP-Glycosyltransferase/glycogen phosphorylase"/>
    <property type="match status" value="1"/>
</dbReference>
<dbReference type="Gene3D" id="3.90.550.10">
    <property type="entry name" value="Spore Coat Polysaccharide Biosynthesis Protein SpsA, Chain A"/>
    <property type="match status" value="1"/>
</dbReference>
<dbReference type="InterPro" id="IPR001296">
    <property type="entry name" value="Glyco_trans_1"/>
</dbReference>
<dbReference type="Pfam" id="PF00534">
    <property type="entry name" value="Glycos_transf_1"/>
    <property type="match status" value="1"/>
</dbReference>
<dbReference type="Pfam" id="PF13579">
    <property type="entry name" value="Glyco_trans_4_4"/>
    <property type="match status" value="1"/>
</dbReference>
<evidence type="ECO:0000313" key="6">
    <source>
        <dbReference type="EMBL" id="GGC48077.1"/>
    </source>
</evidence>
<protein>
    <recommendedName>
        <fullName evidence="8">Glycosyltransferase</fullName>
    </recommendedName>
</protein>
<feature type="domain" description="Glycosyltransferase 2-like" evidence="4">
    <location>
        <begin position="57"/>
        <end position="151"/>
    </location>
</feature>
<organism evidence="6 7">
    <name type="scientific">Chelatococcus reniformis</name>
    <dbReference type="NCBI Taxonomy" id="1494448"/>
    <lineage>
        <taxon>Bacteria</taxon>
        <taxon>Pseudomonadati</taxon>
        <taxon>Pseudomonadota</taxon>
        <taxon>Alphaproteobacteria</taxon>
        <taxon>Hyphomicrobiales</taxon>
        <taxon>Chelatococcaceae</taxon>
        <taxon>Chelatococcus</taxon>
    </lineage>
</organism>
<dbReference type="InterPro" id="IPR028098">
    <property type="entry name" value="Glyco_trans_4-like_N"/>
</dbReference>
<feature type="domain" description="Glycosyl transferase family 1" evidence="3">
    <location>
        <begin position="581"/>
        <end position="746"/>
    </location>
</feature>
<evidence type="ECO:0000259" key="5">
    <source>
        <dbReference type="Pfam" id="PF13579"/>
    </source>
</evidence>
<feature type="domain" description="Glycosyltransferase subfamily 4-like N-terminal" evidence="5">
    <location>
        <begin position="392"/>
        <end position="558"/>
    </location>
</feature>
<evidence type="ECO:0008006" key="8">
    <source>
        <dbReference type="Google" id="ProtNLM"/>
    </source>
</evidence>
<keyword evidence="2" id="KW-0808">Transferase</keyword>
<dbReference type="InterPro" id="IPR029044">
    <property type="entry name" value="Nucleotide-diphossugar_trans"/>
</dbReference>
<reference evidence="6" key="1">
    <citation type="journal article" date="2014" name="Int. J. Syst. Evol. Microbiol.">
        <title>Complete genome sequence of Corynebacterium casei LMG S-19264T (=DSM 44701T), isolated from a smear-ripened cheese.</title>
        <authorList>
            <consortium name="US DOE Joint Genome Institute (JGI-PGF)"/>
            <person name="Walter F."/>
            <person name="Albersmeier A."/>
            <person name="Kalinowski J."/>
            <person name="Ruckert C."/>
        </authorList>
    </citation>
    <scope>NUCLEOTIDE SEQUENCE</scope>
    <source>
        <strain evidence="6">CGMCC 1.12919</strain>
    </source>
</reference>